<evidence type="ECO:0000256" key="1">
    <source>
        <dbReference type="SAM" id="MobiDB-lite"/>
    </source>
</evidence>
<organism evidence="2 3">
    <name type="scientific">Coprinellus micaceus</name>
    <name type="common">Glistening ink-cap mushroom</name>
    <name type="synonym">Coprinus micaceus</name>
    <dbReference type="NCBI Taxonomy" id="71717"/>
    <lineage>
        <taxon>Eukaryota</taxon>
        <taxon>Fungi</taxon>
        <taxon>Dikarya</taxon>
        <taxon>Basidiomycota</taxon>
        <taxon>Agaricomycotina</taxon>
        <taxon>Agaricomycetes</taxon>
        <taxon>Agaricomycetidae</taxon>
        <taxon>Agaricales</taxon>
        <taxon>Agaricineae</taxon>
        <taxon>Psathyrellaceae</taxon>
        <taxon>Coprinellus</taxon>
    </lineage>
</organism>
<evidence type="ECO:0000313" key="3">
    <source>
        <dbReference type="Proteomes" id="UP000298030"/>
    </source>
</evidence>
<feature type="compositionally biased region" description="Basic and acidic residues" evidence="1">
    <location>
        <begin position="41"/>
        <end position="57"/>
    </location>
</feature>
<comment type="caution">
    <text evidence="2">The sequence shown here is derived from an EMBL/GenBank/DDBJ whole genome shotgun (WGS) entry which is preliminary data.</text>
</comment>
<protein>
    <submittedName>
        <fullName evidence="2">Uncharacterized protein</fullName>
    </submittedName>
</protein>
<sequence length="66" mass="7232">MIQVVGFEARPVVHEEVLGVAAIHASQREPRVNGRAQNPWSRERGTGGRFETSEARPLEASSEGAY</sequence>
<feature type="region of interest" description="Disordered" evidence="1">
    <location>
        <begin position="25"/>
        <end position="66"/>
    </location>
</feature>
<dbReference type="EMBL" id="QPFP01000037">
    <property type="protein sequence ID" value="TEB27782.1"/>
    <property type="molecule type" value="Genomic_DNA"/>
</dbReference>
<gene>
    <name evidence="2" type="ORF">FA13DRAFT_856983</name>
</gene>
<dbReference type="AlphaFoldDB" id="A0A4Y7T296"/>
<name>A0A4Y7T296_COPMI</name>
<accession>A0A4Y7T296</accession>
<evidence type="ECO:0000313" key="2">
    <source>
        <dbReference type="EMBL" id="TEB27782.1"/>
    </source>
</evidence>
<proteinExistence type="predicted"/>
<reference evidence="2 3" key="1">
    <citation type="journal article" date="2019" name="Nat. Ecol. Evol.">
        <title>Megaphylogeny resolves global patterns of mushroom evolution.</title>
        <authorList>
            <person name="Varga T."/>
            <person name="Krizsan K."/>
            <person name="Foldi C."/>
            <person name="Dima B."/>
            <person name="Sanchez-Garcia M."/>
            <person name="Sanchez-Ramirez S."/>
            <person name="Szollosi G.J."/>
            <person name="Szarkandi J.G."/>
            <person name="Papp V."/>
            <person name="Albert L."/>
            <person name="Andreopoulos W."/>
            <person name="Angelini C."/>
            <person name="Antonin V."/>
            <person name="Barry K.W."/>
            <person name="Bougher N.L."/>
            <person name="Buchanan P."/>
            <person name="Buyck B."/>
            <person name="Bense V."/>
            <person name="Catcheside P."/>
            <person name="Chovatia M."/>
            <person name="Cooper J."/>
            <person name="Damon W."/>
            <person name="Desjardin D."/>
            <person name="Finy P."/>
            <person name="Geml J."/>
            <person name="Haridas S."/>
            <person name="Hughes K."/>
            <person name="Justo A."/>
            <person name="Karasinski D."/>
            <person name="Kautmanova I."/>
            <person name="Kiss B."/>
            <person name="Kocsube S."/>
            <person name="Kotiranta H."/>
            <person name="LaButti K.M."/>
            <person name="Lechner B.E."/>
            <person name="Liimatainen K."/>
            <person name="Lipzen A."/>
            <person name="Lukacs Z."/>
            <person name="Mihaltcheva S."/>
            <person name="Morgado L.N."/>
            <person name="Niskanen T."/>
            <person name="Noordeloos M.E."/>
            <person name="Ohm R.A."/>
            <person name="Ortiz-Santana B."/>
            <person name="Ovrebo C."/>
            <person name="Racz N."/>
            <person name="Riley R."/>
            <person name="Savchenko A."/>
            <person name="Shiryaev A."/>
            <person name="Soop K."/>
            <person name="Spirin V."/>
            <person name="Szebenyi C."/>
            <person name="Tomsovsky M."/>
            <person name="Tulloss R.E."/>
            <person name="Uehling J."/>
            <person name="Grigoriev I.V."/>
            <person name="Vagvolgyi C."/>
            <person name="Papp T."/>
            <person name="Martin F.M."/>
            <person name="Miettinen O."/>
            <person name="Hibbett D.S."/>
            <person name="Nagy L.G."/>
        </authorList>
    </citation>
    <scope>NUCLEOTIDE SEQUENCE [LARGE SCALE GENOMIC DNA]</scope>
    <source>
        <strain evidence="2 3">FP101781</strain>
    </source>
</reference>
<dbReference type="Proteomes" id="UP000298030">
    <property type="component" value="Unassembled WGS sequence"/>
</dbReference>
<keyword evidence="3" id="KW-1185">Reference proteome</keyword>